<evidence type="ECO:0000259" key="3">
    <source>
        <dbReference type="Pfam" id="PF01765"/>
    </source>
</evidence>
<evidence type="ECO:0000256" key="1">
    <source>
        <dbReference type="ARBA" id="ARBA00005912"/>
    </source>
</evidence>
<dbReference type="Proteomes" id="UP000231282">
    <property type="component" value="Unassembled WGS sequence"/>
</dbReference>
<gene>
    <name evidence="4" type="ORF">COT63_01975</name>
</gene>
<dbReference type="SUPFAM" id="SSF55194">
    <property type="entry name" value="Ribosome recycling factor, RRF"/>
    <property type="match status" value="1"/>
</dbReference>
<feature type="domain" description="Ribosome recycling factor" evidence="3">
    <location>
        <begin position="16"/>
        <end position="180"/>
    </location>
</feature>
<dbReference type="Pfam" id="PF01765">
    <property type="entry name" value="RRF"/>
    <property type="match status" value="1"/>
</dbReference>
<dbReference type="GO" id="GO:0043023">
    <property type="term" value="F:ribosomal large subunit binding"/>
    <property type="evidence" value="ECO:0007669"/>
    <property type="project" value="TreeGrafter"/>
</dbReference>
<evidence type="ECO:0000313" key="4">
    <source>
        <dbReference type="EMBL" id="PIS15064.1"/>
    </source>
</evidence>
<accession>A0A2H0WQX6</accession>
<evidence type="ECO:0000313" key="5">
    <source>
        <dbReference type="Proteomes" id="UP000231282"/>
    </source>
</evidence>
<proteinExistence type="inferred from homology"/>
<sequence length="183" mass="20854">MFEEAQEKMKRVLVILQTDLSSIRTSQVAPALVENISVEAYEGAGKLRVKELAAVTVEGHNTILVRPWDQGVIVKIVQAIEKVNIGLTPVISSGFIRIVVPPLSLERRQEYIKLMRRKLEATRIMIRQIRAEERANIREQRGKGELGEDESFSREEMLQKLTDEFMEKIDNLGKNKEIELGTV</sequence>
<dbReference type="AlphaFoldDB" id="A0A2H0WQX6"/>
<name>A0A2H0WQX6_9BACT</name>
<reference evidence="5" key="1">
    <citation type="submission" date="2017-09" db="EMBL/GenBank/DDBJ databases">
        <title>Depth-based differentiation of microbial function through sediment-hosted aquifers and enrichment of novel symbionts in the deep terrestrial subsurface.</title>
        <authorList>
            <person name="Probst A.J."/>
            <person name="Ladd B."/>
            <person name="Jarett J.K."/>
            <person name="Geller-Mcgrath D.E."/>
            <person name="Sieber C.M.K."/>
            <person name="Emerson J.B."/>
            <person name="Anantharaman K."/>
            <person name="Thomas B.C."/>
            <person name="Malmstrom R."/>
            <person name="Stieglmeier M."/>
            <person name="Klingl A."/>
            <person name="Woyke T."/>
            <person name="Ryan C.M."/>
            <person name="Banfield J.F."/>
        </authorList>
    </citation>
    <scope>NUCLEOTIDE SEQUENCE [LARGE SCALE GENOMIC DNA]</scope>
</reference>
<evidence type="ECO:0000256" key="2">
    <source>
        <dbReference type="ARBA" id="ARBA00022917"/>
    </source>
</evidence>
<dbReference type="InterPro" id="IPR002661">
    <property type="entry name" value="Ribosome_recyc_fac"/>
</dbReference>
<dbReference type="Gene3D" id="3.30.1360.40">
    <property type="match status" value="1"/>
</dbReference>
<organism evidence="4 5">
    <name type="scientific">Candidatus Shapirobacteria bacterium CG09_land_8_20_14_0_10_38_17</name>
    <dbReference type="NCBI Taxonomy" id="1974884"/>
    <lineage>
        <taxon>Bacteria</taxon>
        <taxon>Candidatus Shapironibacteriota</taxon>
    </lineage>
</organism>
<dbReference type="Gene3D" id="1.10.132.20">
    <property type="entry name" value="Ribosome-recycling factor"/>
    <property type="match status" value="1"/>
</dbReference>
<comment type="similarity">
    <text evidence="1">Belongs to the RRF family.</text>
</comment>
<keyword evidence="2" id="KW-0648">Protein biosynthesis</keyword>
<dbReference type="GO" id="GO:0006412">
    <property type="term" value="P:translation"/>
    <property type="evidence" value="ECO:0007669"/>
    <property type="project" value="UniProtKB-KW"/>
</dbReference>
<comment type="caution">
    <text evidence="4">The sequence shown here is derived from an EMBL/GenBank/DDBJ whole genome shotgun (WGS) entry which is preliminary data.</text>
</comment>
<dbReference type="PANTHER" id="PTHR20982">
    <property type="entry name" value="RIBOSOME RECYCLING FACTOR"/>
    <property type="match status" value="1"/>
</dbReference>
<dbReference type="PANTHER" id="PTHR20982:SF3">
    <property type="entry name" value="MITOCHONDRIAL RIBOSOME RECYCLING FACTOR PSEUDO 1"/>
    <property type="match status" value="1"/>
</dbReference>
<protein>
    <submittedName>
        <fullName evidence="4">Ribosome recycling factor</fullName>
    </submittedName>
</protein>
<dbReference type="EMBL" id="PEZH01000038">
    <property type="protein sequence ID" value="PIS15064.1"/>
    <property type="molecule type" value="Genomic_DNA"/>
</dbReference>
<dbReference type="InterPro" id="IPR023584">
    <property type="entry name" value="Ribosome_recyc_fac_dom"/>
</dbReference>
<dbReference type="InterPro" id="IPR036191">
    <property type="entry name" value="RRF_sf"/>
</dbReference>